<dbReference type="EMBL" id="PYHR01000002">
    <property type="protein sequence ID" value="PWD50958.1"/>
    <property type="molecule type" value="Genomic_DNA"/>
</dbReference>
<keyword evidence="10" id="KW-1185">Reference proteome</keyword>
<evidence type="ECO:0000256" key="4">
    <source>
        <dbReference type="ARBA" id="ARBA00022692"/>
    </source>
</evidence>
<evidence type="ECO:0000256" key="5">
    <source>
        <dbReference type="ARBA" id="ARBA00022989"/>
    </source>
</evidence>
<evidence type="ECO:0000259" key="8">
    <source>
        <dbReference type="PROSITE" id="PS50928"/>
    </source>
</evidence>
<comment type="similarity">
    <text evidence="7">Belongs to the binding-protein-dependent transport system permease family.</text>
</comment>
<reference evidence="9 10" key="1">
    <citation type="submission" date="2018-03" db="EMBL/GenBank/DDBJ databases">
        <title>Genome assembly of novel Miniimonas species PCH200.</title>
        <authorList>
            <person name="Thakur V."/>
            <person name="Kumar V."/>
            <person name="Singh D."/>
        </authorList>
    </citation>
    <scope>NUCLEOTIDE SEQUENCE [LARGE SCALE GENOMIC DNA]</scope>
    <source>
        <strain evidence="9 10">PCH200</strain>
    </source>
</reference>
<keyword evidence="5 7" id="KW-1133">Transmembrane helix</keyword>
<feature type="transmembrane region" description="Helical" evidence="7">
    <location>
        <begin position="130"/>
        <end position="152"/>
    </location>
</feature>
<feature type="domain" description="ABC transmembrane type-1" evidence="8">
    <location>
        <begin position="95"/>
        <end position="306"/>
    </location>
</feature>
<dbReference type="RefSeq" id="WP_109229340.1">
    <property type="nucleotide sequence ID" value="NZ_PYHR01000002.1"/>
</dbReference>
<gene>
    <name evidence="9" type="ORF">C8046_10130</name>
</gene>
<dbReference type="PROSITE" id="PS50928">
    <property type="entry name" value="ABC_TM1"/>
    <property type="match status" value="1"/>
</dbReference>
<accession>A0A2U1ZVF5</accession>
<dbReference type="InterPro" id="IPR035906">
    <property type="entry name" value="MetI-like_sf"/>
</dbReference>
<keyword evidence="4 7" id="KW-0812">Transmembrane</keyword>
<evidence type="ECO:0000256" key="2">
    <source>
        <dbReference type="ARBA" id="ARBA00022448"/>
    </source>
</evidence>
<dbReference type="InterPro" id="IPR045621">
    <property type="entry name" value="BPD_transp_1_N"/>
</dbReference>
<dbReference type="GO" id="GO:0005886">
    <property type="term" value="C:plasma membrane"/>
    <property type="evidence" value="ECO:0007669"/>
    <property type="project" value="UniProtKB-SubCell"/>
</dbReference>
<evidence type="ECO:0000256" key="3">
    <source>
        <dbReference type="ARBA" id="ARBA00022475"/>
    </source>
</evidence>
<dbReference type="InterPro" id="IPR000515">
    <property type="entry name" value="MetI-like"/>
</dbReference>
<dbReference type="SUPFAM" id="SSF161098">
    <property type="entry name" value="MetI-like"/>
    <property type="match status" value="1"/>
</dbReference>
<evidence type="ECO:0000256" key="6">
    <source>
        <dbReference type="ARBA" id="ARBA00023136"/>
    </source>
</evidence>
<feature type="transmembrane region" description="Helical" evidence="7">
    <location>
        <begin position="183"/>
        <end position="202"/>
    </location>
</feature>
<feature type="transmembrane region" description="Helical" evidence="7">
    <location>
        <begin position="287"/>
        <end position="313"/>
    </location>
</feature>
<sequence>MTRYILRRVLIALPVLLGISVLVFALINLQPGDPYVSMIDPQAPPEVKEALLQRVGYYDPIWLKYLKWAGRAVTGDLGYSIQYGAPVAEIIGSRLGNTLILTVTALALSLLVAVPVGAFGALAKGSLGDWLFTILAFALLSIPTFFFGMLLIKVFAADLALLPASGMTTVGADLSGPALATDIARHLVLPAVTLAGINFAVFSRYFRTSVNELIGADFVRTHFAKGLPRSAVVWRHLARNSAKPLVTILSLEIPALLSGALITETVFSWPGLGRLNYEAVLNRDYSLLMGIVILLAVVTLIANLLADVLYAAVDPRIRVVR</sequence>
<name>A0A2U1ZVF5_9MICO</name>
<protein>
    <submittedName>
        <fullName evidence="9">Peptide permease</fullName>
    </submittedName>
</protein>
<dbReference type="Pfam" id="PF00528">
    <property type="entry name" value="BPD_transp_1"/>
    <property type="match status" value="1"/>
</dbReference>
<feature type="transmembrane region" description="Helical" evidence="7">
    <location>
        <begin position="99"/>
        <end position="123"/>
    </location>
</feature>
<dbReference type="Proteomes" id="UP000245166">
    <property type="component" value="Unassembled WGS sequence"/>
</dbReference>
<evidence type="ECO:0000313" key="10">
    <source>
        <dbReference type="Proteomes" id="UP000245166"/>
    </source>
</evidence>
<feature type="transmembrane region" description="Helical" evidence="7">
    <location>
        <begin position="9"/>
        <end position="29"/>
    </location>
</feature>
<dbReference type="AlphaFoldDB" id="A0A2U1ZVF5"/>
<dbReference type="OrthoDB" id="9778910at2"/>
<keyword evidence="3" id="KW-1003">Cell membrane</keyword>
<dbReference type="PANTHER" id="PTHR43163">
    <property type="entry name" value="DIPEPTIDE TRANSPORT SYSTEM PERMEASE PROTEIN DPPB-RELATED"/>
    <property type="match status" value="1"/>
</dbReference>
<evidence type="ECO:0000256" key="7">
    <source>
        <dbReference type="RuleBase" id="RU363032"/>
    </source>
</evidence>
<keyword evidence="6 7" id="KW-0472">Membrane</keyword>
<dbReference type="CDD" id="cd06261">
    <property type="entry name" value="TM_PBP2"/>
    <property type="match status" value="1"/>
</dbReference>
<dbReference type="GO" id="GO:0055085">
    <property type="term" value="P:transmembrane transport"/>
    <property type="evidence" value="ECO:0007669"/>
    <property type="project" value="InterPro"/>
</dbReference>
<proteinExistence type="inferred from homology"/>
<feature type="transmembrane region" description="Helical" evidence="7">
    <location>
        <begin position="245"/>
        <end position="267"/>
    </location>
</feature>
<organism evidence="9 10">
    <name type="scientific">Serinibacter arcticus</name>
    <dbReference type="NCBI Taxonomy" id="1655435"/>
    <lineage>
        <taxon>Bacteria</taxon>
        <taxon>Bacillati</taxon>
        <taxon>Actinomycetota</taxon>
        <taxon>Actinomycetes</taxon>
        <taxon>Micrococcales</taxon>
        <taxon>Beutenbergiaceae</taxon>
        <taxon>Serinibacter</taxon>
    </lineage>
</organism>
<comment type="caution">
    <text evidence="9">The sequence shown here is derived from an EMBL/GenBank/DDBJ whole genome shotgun (WGS) entry which is preliminary data.</text>
</comment>
<evidence type="ECO:0000313" key="9">
    <source>
        <dbReference type="EMBL" id="PWD50958.1"/>
    </source>
</evidence>
<dbReference type="Pfam" id="PF19300">
    <property type="entry name" value="BPD_transp_1_N"/>
    <property type="match status" value="1"/>
</dbReference>
<comment type="subcellular location">
    <subcellularLocation>
        <location evidence="1 7">Cell membrane</location>
        <topology evidence="1 7">Multi-pass membrane protein</topology>
    </subcellularLocation>
</comment>
<dbReference type="Gene3D" id="1.10.3720.10">
    <property type="entry name" value="MetI-like"/>
    <property type="match status" value="1"/>
</dbReference>
<evidence type="ECO:0000256" key="1">
    <source>
        <dbReference type="ARBA" id="ARBA00004651"/>
    </source>
</evidence>
<dbReference type="PANTHER" id="PTHR43163:SF6">
    <property type="entry name" value="DIPEPTIDE TRANSPORT SYSTEM PERMEASE PROTEIN DPPB-RELATED"/>
    <property type="match status" value="1"/>
</dbReference>
<keyword evidence="2 7" id="KW-0813">Transport</keyword>